<sequence>MLKIKITLTLVVLLVLAMGLVNLVLIMFWQRQGMHQEIRHAETMVEFALDQGRSGMDALLGRLVFGGKADCAGYRLDGRKARVSGESWCRAGALTQVLDEAAVTGREVIRAVSPLQGLLQGSRPVVVLARPIPGDTSGGAIGVAVALDELAAALGRAERVMLVYMGVNLLILGTIGFFRISNYVLRPVGRLARLADRYEDSETRLFAEQSGASEFARLATSLNSMLARIGRDRAALEQSVRELGLANRRLKEKQQEMIRAEKLASVGRLAAGLAHEIGNPLGIVQGYLGLLQQTEAMGGDQKEYLRRAEQELERVTRLIRQLLDFARVSKGERREVSVHELLAAERAMVRDLPLFHGMTLACHLDAERDRVVADPGQLRQVFLNCLVNAADAVAAKEETDPSGHIVLRTENRSVSSEDDEREVVLITIEDNGVGIAPGMLDTVFDPFFTTKEPGKGTGLGLAVSLAIIEGAGGGMRLRGREGEGVTVEIELPVAVKQAGDMEPKGQGS</sequence>
<evidence type="ECO:0000256" key="1">
    <source>
        <dbReference type="ARBA" id="ARBA00000085"/>
    </source>
</evidence>
<dbReference type="CDD" id="cd06225">
    <property type="entry name" value="HAMP"/>
    <property type="match status" value="1"/>
</dbReference>
<keyword evidence="11" id="KW-0812">Transmembrane</keyword>
<feature type="domain" description="Histidine kinase/HSP90-like ATPase" evidence="12">
    <location>
        <begin position="373"/>
        <end position="495"/>
    </location>
</feature>
<dbReference type="Pfam" id="PF00672">
    <property type="entry name" value="HAMP"/>
    <property type="match status" value="1"/>
</dbReference>
<evidence type="ECO:0000256" key="5">
    <source>
        <dbReference type="ARBA" id="ARBA00022679"/>
    </source>
</evidence>
<dbReference type="Proteomes" id="UP001063350">
    <property type="component" value="Chromosome"/>
</dbReference>
<keyword evidence="7" id="KW-0418">Kinase</keyword>
<dbReference type="Pfam" id="PF02518">
    <property type="entry name" value="HATPase_c"/>
    <property type="match status" value="1"/>
</dbReference>
<dbReference type="InterPro" id="IPR003661">
    <property type="entry name" value="HisK_dim/P_dom"/>
</dbReference>
<evidence type="ECO:0000313" key="15">
    <source>
        <dbReference type="Proteomes" id="UP001063350"/>
    </source>
</evidence>
<reference evidence="14" key="1">
    <citation type="submission" date="2020-12" db="EMBL/GenBank/DDBJ databases">
        <title>Desulfobium dissulfuricans gen. nov., sp. nov., a novel mesophilic, sulfate-reducing bacterium isolated from a deep-sea hydrothermal vent.</title>
        <authorList>
            <person name="Hashimoto Y."/>
            <person name="Tame A."/>
            <person name="Sawayama S."/>
            <person name="Miyazaki J."/>
            <person name="Takai K."/>
            <person name="Nakagawa S."/>
        </authorList>
    </citation>
    <scope>NUCLEOTIDE SEQUENCE</scope>
    <source>
        <strain evidence="14">GF1</strain>
    </source>
</reference>
<evidence type="ECO:0000256" key="10">
    <source>
        <dbReference type="SAM" id="Coils"/>
    </source>
</evidence>
<evidence type="ECO:0000256" key="2">
    <source>
        <dbReference type="ARBA" id="ARBA00004370"/>
    </source>
</evidence>
<evidence type="ECO:0000313" key="14">
    <source>
        <dbReference type="EMBL" id="BCO09630.1"/>
    </source>
</evidence>
<name>A0A915U2K5_9BACT</name>
<keyword evidence="15" id="KW-1185">Reference proteome</keyword>
<dbReference type="CDD" id="cd00082">
    <property type="entry name" value="HisKA"/>
    <property type="match status" value="1"/>
</dbReference>
<dbReference type="GO" id="GO:0005524">
    <property type="term" value="F:ATP binding"/>
    <property type="evidence" value="ECO:0007669"/>
    <property type="project" value="UniProtKB-KW"/>
</dbReference>
<evidence type="ECO:0000259" key="13">
    <source>
        <dbReference type="SMART" id="SM00388"/>
    </source>
</evidence>
<keyword evidence="6" id="KW-0547">Nucleotide-binding</keyword>
<feature type="domain" description="Signal transduction histidine kinase dimerisation/phosphoacceptor" evidence="13">
    <location>
        <begin position="265"/>
        <end position="331"/>
    </location>
</feature>
<evidence type="ECO:0000256" key="9">
    <source>
        <dbReference type="ARBA" id="ARBA00023012"/>
    </source>
</evidence>
<dbReference type="SMART" id="SM00387">
    <property type="entry name" value="HATPase_c"/>
    <property type="match status" value="1"/>
</dbReference>
<evidence type="ECO:0000256" key="3">
    <source>
        <dbReference type="ARBA" id="ARBA00012438"/>
    </source>
</evidence>
<dbReference type="SUPFAM" id="SSF47384">
    <property type="entry name" value="Homodimeric domain of signal transducing histidine kinase"/>
    <property type="match status" value="1"/>
</dbReference>
<evidence type="ECO:0000259" key="12">
    <source>
        <dbReference type="SMART" id="SM00387"/>
    </source>
</evidence>
<protein>
    <recommendedName>
        <fullName evidence="3">histidine kinase</fullName>
        <ecNumber evidence="3">2.7.13.3</ecNumber>
    </recommendedName>
</protein>
<gene>
    <name evidence="14" type="ORF">GF1_20060</name>
</gene>
<keyword evidence="9" id="KW-0902">Two-component regulatory system</keyword>
<dbReference type="EMBL" id="AP024233">
    <property type="protein sequence ID" value="BCO09630.1"/>
    <property type="molecule type" value="Genomic_DNA"/>
</dbReference>
<evidence type="ECO:0000256" key="6">
    <source>
        <dbReference type="ARBA" id="ARBA00022741"/>
    </source>
</evidence>
<dbReference type="Gene3D" id="1.10.287.130">
    <property type="match status" value="1"/>
</dbReference>
<dbReference type="Gene3D" id="6.10.340.10">
    <property type="match status" value="1"/>
</dbReference>
<evidence type="ECO:0000256" key="4">
    <source>
        <dbReference type="ARBA" id="ARBA00022553"/>
    </source>
</evidence>
<dbReference type="PANTHER" id="PTHR43065">
    <property type="entry name" value="SENSOR HISTIDINE KINASE"/>
    <property type="match status" value="1"/>
</dbReference>
<proteinExistence type="predicted"/>
<dbReference type="GO" id="GO:0016020">
    <property type="term" value="C:membrane"/>
    <property type="evidence" value="ECO:0007669"/>
    <property type="project" value="UniProtKB-SubCell"/>
</dbReference>
<dbReference type="GO" id="GO:0000155">
    <property type="term" value="F:phosphorelay sensor kinase activity"/>
    <property type="evidence" value="ECO:0007669"/>
    <property type="project" value="InterPro"/>
</dbReference>
<evidence type="ECO:0000256" key="7">
    <source>
        <dbReference type="ARBA" id="ARBA00022777"/>
    </source>
</evidence>
<evidence type="ECO:0000256" key="11">
    <source>
        <dbReference type="SAM" id="Phobius"/>
    </source>
</evidence>
<dbReference type="InterPro" id="IPR003660">
    <property type="entry name" value="HAMP_dom"/>
</dbReference>
<organism evidence="14 15">
    <name type="scientific">Desulfolithobacter dissulfuricans</name>
    <dbReference type="NCBI Taxonomy" id="2795293"/>
    <lineage>
        <taxon>Bacteria</taxon>
        <taxon>Pseudomonadati</taxon>
        <taxon>Thermodesulfobacteriota</taxon>
        <taxon>Desulfobulbia</taxon>
        <taxon>Desulfobulbales</taxon>
        <taxon>Desulfobulbaceae</taxon>
        <taxon>Desulfolithobacter</taxon>
    </lineage>
</organism>
<dbReference type="InterPro" id="IPR004358">
    <property type="entry name" value="Sig_transdc_His_kin-like_C"/>
</dbReference>
<keyword evidence="11" id="KW-0472">Membrane</keyword>
<dbReference type="InterPro" id="IPR036890">
    <property type="entry name" value="HATPase_C_sf"/>
</dbReference>
<dbReference type="RefSeq" id="WP_267926378.1">
    <property type="nucleotide sequence ID" value="NZ_AP024233.1"/>
</dbReference>
<evidence type="ECO:0000256" key="8">
    <source>
        <dbReference type="ARBA" id="ARBA00022840"/>
    </source>
</evidence>
<dbReference type="InterPro" id="IPR003594">
    <property type="entry name" value="HATPase_dom"/>
</dbReference>
<dbReference type="EC" id="2.7.13.3" evidence="3"/>
<comment type="catalytic activity">
    <reaction evidence="1">
        <text>ATP + protein L-histidine = ADP + protein N-phospho-L-histidine.</text>
        <dbReference type="EC" id="2.7.13.3"/>
    </reaction>
</comment>
<dbReference type="Pfam" id="PF00512">
    <property type="entry name" value="HisKA"/>
    <property type="match status" value="1"/>
</dbReference>
<feature type="coiled-coil region" evidence="10">
    <location>
        <begin position="233"/>
        <end position="263"/>
    </location>
</feature>
<dbReference type="PRINTS" id="PR00344">
    <property type="entry name" value="BCTRLSENSOR"/>
</dbReference>
<feature type="transmembrane region" description="Helical" evidence="11">
    <location>
        <begin position="6"/>
        <end position="29"/>
    </location>
</feature>
<keyword evidence="4" id="KW-0597">Phosphoprotein</keyword>
<keyword evidence="8" id="KW-0067">ATP-binding</keyword>
<keyword evidence="5" id="KW-0808">Transferase</keyword>
<dbReference type="Gene3D" id="3.30.565.10">
    <property type="entry name" value="Histidine kinase-like ATPase, C-terminal domain"/>
    <property type="match status" value="1"/>
</dbReference>
<accession>A0A915U2K5</accession>
<keyword evidence="11" id="KW-1133">Transmembrane helix</keyword>
<keyword evidence="10" id="KW-0175">Coiled coil</keyword>
<dbReference type="InterPro" id="IPR036097">
    <property type="entry name" value="HisK_dim/P_sf"/>
</dbReference>
<dbReference type="SUPFAM" id="SSF55874">
    <property type="entry name" value="ATPase domain of HSP90 chaperone/DNA topoisomerase II/histidine kinase"/>
    <property type="match status" value="1"/>
</dbReference>
<dbReference type="KEGG" id="ddu:GF1_20060"/>
<dbReference type="PANTHER" id="PTHR43065:SF10">
    <property type="entry name" value="PEROXIDE STRESS-ACTIVATED HISTIDINE KINASE MAK3"/>
    <property type="match status" value="1"/>
</dbReference>
<comment type="subcellular location">
    <subcellularLocation>
        <location evidence="2">Membrane</location>
    </subcellularLocation>
</comment>
<dbReference type="SMART" id="SM00388">
    <property type="entry name" value="HisKA"/>
    <property type="match status" value="1"/>
</dbReference>
<dbReference type="AlphaFoldDB" id="A0A915U2K5"/>